<dbReference type="InterPro" id="IPR011129">
    <property type="entry name" value="CSD"/>
</dbReference>
<feature type="domain" description="CSD" evidence="1">
    <location>
        <begin position="117"/>
        <end position="181"/>
    </location>
</feature>
<keyword evidence="2" id="KW-0689">Ribosomal protein</keyword>
<dbReference type="Pfam" id="PF02482">
    <property type="entry name" value="Ribosomal_S30AE"/>
    <property type="match status" value="1"/>
</dbReference>
<keyword evidence="3" id="KW-1185">Reference proteome</keyword>
<dbReference type="Gene3D" id="3.30.160.100">
    <property type="entry name" value="Ribosome hibernation promotion factor-like"/>
    <property type="match status" value="1"/>
</dbReference>
<dbReference type="GO" id="GO:0005829">
    <property type="term" value="C:cytosol"/>
    <property type="evidence" value="ECO:0007669"/>
    <property type="project" value="UniProtKB-ARBA"/>
</dbReference>
<dbReference type="OrthoDB" id="9782252at2"/>
<dbReference type="InterPro" id="IPR003489">
    <property type="entry name" value="RHF/RaiA"/>
</dbReference>
<keyword evidence="2" id="KW-0687">Ribonucleoprotein</keyword>
<dbReference type="SMART" id="SM00357">
    <property type="entry name" value="CSP"/>
    <property type="match status" value="1"/>
</dbReference>
<dbReference type="GO" id="GO:0005840">
    <property type="term" value="C:ribosome"/>
    <property type="evidence" value="ECO:0007669"/>
    <property type="project" value="UniProtKB-KW"/>
</dbReference>
<dbReference type="GO" id="GO:0003676">
    <property type="term" value="F:nucleic acid binding"/>
    <property type="evidence" value="ECO:0007669"/>
    <property type="project" value="InterPro"/>
</dbReference>
<evidence type="ECO:0000313" key="2">
    <source>
        <dbReference type="EMBL" id="PQA89388.1"/>
    </source>
</evidence>
<dbReference type="Gene3D" id="2.40.50.140">
    <property type="entry name" value="Nucleic acid-binding proteins"/>
    <property type="match status" value="1"/>
</dbReference>
<dbReference type="RefSeq" id="WP_104828090.1">
    <property type="nucleotide sequence ID" value="NZ_PJCH01000001.1"/>
</dbReference>
<dbReference type="InterPro" id="IPR036567">
    <property type="entry name" value="RHF-like"/>
</dbReference>
<dbReference type="Proteomes" id="UP000239504">
    <property type="component" value="Unassembled WGS sequence"/>
</dbReference>
<name>A0A2S7KA83_9PROT</name>
<dbReference type="SUPFAM" id="SSF69754">
    <property type="entry name" value="Ribosome binding protein Y (YfiA homologue)"/>
    <property type="match status" value="1"/>
</dbReference>
<dbReference type="InterPro" id="IPR002059">
    <property type="entry name" value="CSP_DNA-bd"/>
</dbReference>
<dbReference type="InterPro" id="IPR012340">
    <property type="entry name" value="NA-bd_OB-fold"/>
</dbReference>
<organism evidence="2 3">
    <name type="scientific">Hyphococcus luteus</name>
    <dbReference type="NCBI Taxonomy" id="2058213"/>
    <lineage>
        <taxon>Bacteria</taxon>
        <taxon>Pseudomonadati</taxon>
        <taxon>Pseudomonadota</taxon>
        <taxon>Alphaproteobacteria</taxon>
        <taxon>Parvularculales</taxon>
        <taxon>Parvularculaceae</taxon>
        <taxon>Hyphococcus</taxon>
    </lineage>
</organism>
<dbReference type="PROSITE" id="PS51857">
    <property type="entry name" value="CSD_2"/>
    <property type="match status" value="1"/>
</dbReference>
<dbReference type="CDD" id="cd00552">
    <property type="entry name" value="RaiA"/>
    <property type="match status" value="1"/>
</dbReference>
<gene>
    <name evidence="2" type="ORF">CW354_00485</name>
</gene>
<accession>A0A2S7KA83</accession>
<evidence type="ECO:0000313" key="3">
    <source>
        <dbReference type="Proteomes" id="UP000239504"/>
    </source>
</evidence>
<proteinExistence type="predicted"/>
<dbReference type="Pfam" id="PF00313">
    <property type="entry name" value="CSD"/>
    <property type="match status" value="1"/>
</dbReference>
<sequence>METDPHITFEDMAPPDAVRARIEQEIQKLERFFGRITACRVAVGKPQKHHRHGDLFSVTVHLTLPGGKEIHADRNPPLDHAHEDIYVAIRDVFAAARRKLQDEARKLRGDVKHHDAPLEAVIATLVAEEDYGFLETEDGREVYFHRNSVANDGFDKLQTGARVAFAEESGDKGPQATFVKPL</sequence>
<reference evidence="2 3" key="1">
    <citation type="submission" date="2017-12" db="EMBL/GenBank/DDBJ databases">
        <authorList>
            <person name="Hurst M.R.H."/>
        </authorList>
    </citation>
    <scope>NUCLEOTIDE SEQUENCE [LARGE SCALE GENOMIC DNA]</scope>
    <source>
        <strain evidence="2 3">SY-3-19</strain>
    </source>
</reference>
<protein>
    <submittedName>
        <fullName evidence="2">30S ribosomal protein S30</fullName>
    </submittedName>
</protein>
<dbReference type="AlphaFoldDB" id="A0A2S7KA83"/>
<dbReference type="EMBL" id="PJCH01000001">
    <property type="protein sequence ID" value="PQA89388.1"/>
    <property type="molecule type" value="Genomic_DNA"/>
</dbReference>
<dbReference type="SUPFAM" id="SSF50249">
    <property type="entry name" value="Nucleic acid-binding proteins"/>
    <property type="match status" value="1"/>
</dbReference>
<evidence type="ECO:0000259" key="1">
    <source>
        <dbReference type="PROSITE" id="PS51857"/>
    </source>
</evidence>
<comment type="caution">
    <text evidence="2">The sequence shown here is derived from an EMBL/GenBank/DDBJ whole genome shotgun (WGS) entry which is preliminary data.</text>
</comment>